<dbReference type="PRINTS" id="PR00081">
    <property type="entry name" value="GDHRDH"/>
</dbReference>
<evidence type="ECO:0000313" key="5">
    <source>
        <dbReference type="EMBL" id="SAI54127.1"/>
    </source>
</evidence>
<dbReference type="EC" id="1.-.-.-" evidence="5"/>
<accession>A0A157R864</accession>
<evidence type="ECO:0000313" key="6">
    <source>
        <dbReference type="Proteomes" id="UP000077037"/>
    </source>
</evidence>
<dbReference type="SUPFAM" id="SSF51735">
    <property type="entry name" value="NAD(P)-binding Rossmann-fold domains"/>
    <property type="match status" value="1"/>
</dbReference>
<keyword evidence="2 5" id="KW-0560">Oxidoreductase</keyword>
<dbReference type="SMART" id="SM00822">
    <property type="entry name" value="PKS_KR"/>
    <property type="match status" value="1"/>
</dbReference>
<dbReference type="OrthoDB" id="9810734at2"/>
<proteinExistence type="inferred from homology"/>
<dbReference type="FunFam" id="3.40.50.720:FF:000084">
    <property type="entry name" value="Short-chain dehydrogenase reductase"/>
    <property type="match status" value="1"/>
</dbReference>
<evidence type="ECO:0000259" key="4">
    <source>
        <dbReference type="SMART" id="SM00822"/>
    </source>
</evidence>
<organism evidence="5 6">
    <name type="scientific">Bordetella ansorpii</name>
    <dbReference type="NCBI Taxonomy" id="288768"/>
    <lineage>
        <taxon>Bacteria</taxon>
        <taxon>Pseudomonadati</taxon>
        <taxon>Pseudomonadota</taxon>
        <taxon>Betaproteobacteria</taxon>
        <taxon>Burkholderiales</taxon>
        <taxon>Alcaligenaceae</taxon>
        <taxon>Bordetella</taxon>
    </lineage>
</organism>
<dbReference type="EMBL" id="FKBS01000029">
    <property type="protein sequence ID" value="SAI54127.1"/>
    <property type="molecule type" value="Genomic_DNA"/>
</dbReference>
<reference evidence="5 6" key="1">
    <citation type="submission" date="2016-03" db="EMBL/GenBank/DDBJ databases">
        <authorList>
            <consortium name="Pathogen Informatics"/>
        </authorList>
    </citation>
    <scope>NUCLEOTIDE SEQUENCE [LARGE SCALE GENOMIC DNA]</scope>
    <source>
        <strain evidence="5 6">NCTC13364</strain>
    </source>
</reference>
<dbReference type="CDD" id="cd05233">
    <property type="entry name" value="SDR_c"/>
    <property type="match status" value="1"/>
</dbReference>
<dbReference type="InterPro" id="IPR036291">
    <property type="entry name" value="NAD(P)-bd_dom_sf"/>
</dbReference>
<evidence type="ECO:0000256" key="1">
    <source>
        <dbReference type="ARBA" id="ARBA00006484"/>
    </source>
</evidence>
<dbReference type="GO" id="GO:0016491">
    <property type="term" value="F:oxidoreductase activity"/>
    <property type="evidence" value="ECO:0007669"/>
    <property type="project" value="UniProtKB-KW"/>
</dbReference>
<dbReference type="InterPro" id="IPR002347">
    <property type="entry name" value="SDR_fam"/>
</dbReference>
<dbReference type="PROSITE" id="PS00061">
    <property type="entry name" value="ADH_SHORT"/>
    <property type="match status" value="1"/>
</dbReference>
<feature type="domain" description="Ketoreductase" evidence="4">
    <location>
        <begin position="9"/>
        <end position="197"/>
    </location>
</feature>
<sequence>MHTNDQPAKVALVTGAGTGIGRAVALELLARGYRVVLAGRRPEPLEHTRVAAGDDSARALVVPTDVTRESSVRELFDETQRAYGRLDVLFNNAGRGAPAVPIEELPVETWREVVDTNLTGMFLCAQAAIRLMKAQNPRGGRIINNGSISAHAPRPYSIAYTATKHAVTGLTKSISLDCRNDGIACGQIDIGNAVTEMTDRMAAGILQADGSTRVEPRMDVGHVARAVADMAALPLDANVQFMTIMATTMPFVGRG</sequence>
<comment type="similarity">
    <text evidence="1 3">Belongs to the short-chain dehydrogenases/reductases (SDR) family.</text>
</comment>
<dbReference type="RefSeq" id="WP_066419375.1">
    <property type="nucleotide sequence ID" value="NZ_FKBS01000029.1"/>
</dbReference>
<protein>
    <submittedName>
        <fullName evidence="5">Oxidoreductase</fullName>
        <ecNumber evidence="5">1.-.-.-</ecNumber>
    </submittedName>
</protein>
<dbReference type="Proteomes" id="UP000077037">
    <property type="component" value="Unassembled WGS sequence"/>
</dbReference>
<dbReference type="InterPro" id="IPR057326">
    <property type="entry name" value="KR_dom"/>
</dbReference>
<dbReference type="Pfam" id="PF00106">
    <property type="entry name" value="adh_short"/>
    <property type="match status" value="1"/>
</dbReference>
<dbReference type="AlphaFoldDB" id="A0A157R864"/>
<evidence type="ECO:0000256" key="2">
    <source>
        <dbReference type="ARBA" id="ARBA00023002"/>
    </source>
</evidence>
<gene>
    <name evidence="5" type="ORF">SAMEA1982600_04414</name>
</gene>
<dbReference type="InterPro" id="IPR020904">
    <property type="entry name" value="Sc_DH/Rdtase_CS"/>
</dbReference>
<evidence type="ECO:0000256" key="3">
    <source>
        <dbReference type="RuleBase" id="RU000363"/>
    </source>
</evidence>
<dbReference type="PANTHER" id="PTHR43669:SF12">
    <property type="entry name" value="BLR5618 PROTEIN"/>
    <property type="match status" value="1"/>
</dbReference>
<dbReference type="Gene3D" id="3.40.50.720">
    <property type="entry name" value="NAD(P)-binding Rossmann-like Domain"/>
    <property type="match status" value="1"/>
</dbReference>
<name>A0A157R864_9BORD</name>
<dbReference type="PRINTS" id="PR00080">
    <property type="entry name" value="SDRFAMILY"/>
</dbReference>
<dbReference type="PANTHER" id="PTHR43669">
    <property type="entry name" value="5-KETO-D-GLUCONATE 5-REDUCTASE"/>
    <property type="match status" value="1"/>
</dbReference>